<dbReference type="PANTHER" id="PTHR11800">
    <property type="entry name" value="DNA-DIRECTED RNA POLYMERASE"/>
    <property type="match status" value="1"/>
</dbReference>
<dbReference type="GO" id="GO:0016491">
    <property type="term" value="F:oxidoreductase activity"/>
    <property type="evidence" value="ECO:0007669"/>
    <property type="project" value="UniProtKB-ARBA"/>
</dbReference>
<dbReference type="Proteomes" id="UP000062768">
    <property type="component" value="Chromosome I"/>
</dbReference>
<keyword evidence="1 5" id="KW-0240">DNA-directed RNA polymerase</keyword>
<dbReference type="SMART" id="SM00662">
    <property type="entry name" value="RPOLD"/>
    <property type="match status" value="1"/>
</dbReference>
<evidence type="ECO:0000256" key="4">
    <source>
        <dbReference type="ARBA" id="ARBA00025804"/>
    </source>
</evidence>
<dbReference type="GO" id="GO:0005737">
    <property type="term" value="C:cytoplasm"/>
    <property type="evidence" value="ECO:0007669"/>
    <property type="project" value="UniProtKB-SubCell"/>
</dbReference>
<feature type="binding site" evidence="5">
    <location>
        <position position="203"/>
    </location>
    <ligand>
        <name>[3Fe-4S] cluster</name>
        <dbReference type="ChEBI" id="CHEBI:21137"/>
    </ligand>
</feature>
<dbReference type="InterPro" id="IPR017896">
    <property type="entry name" value="4Fe4S_Fe-S-bd"/>
</dbReference>
<dbReference type="NCBIfam" id="NF001988">
    <property type="entry name" value="PRK00783.1"/>
    <property type="match status" value="1"/>
</dbReference>
<dbReference type="InterPro" id="IPR017900">
    <property type="entry name" value="4Fe4S_Fe_S_CS"/>
</dbReference>
<evidence type="ECO:0000256" key="5">
    <source>
        <dbReference type="HAMAP-Rule" id="MF_00320"/>
    </source>
</evidence>
<dbReference type="GO" id="GO:0046872">
    <property type="term" value="F:metal ion binding"/>
    <property type="evidence" value="ECO:0007669"/>
    <property type="project" value="UniProtKB-KW"/>
</dbReference>
<dbReference type="Gene3D" id="3.30.70.3110">
    <property type="match status" value="1"/>
</dbReference>
<evidence type="ECO:0000259" key="6">
    <source>
        <dbReference type="PROSITE" id="PS51379"/>
    </source>
</evidence>
<dbReference type="PROSITE" id="PS00198">
    <property type="entry name" value="4FE4S_FER_1"/>
    <property type="match status" value="2"/>
</dbReference>
<dbReference type="EMBL" id="LN515531">
    <property type="protein sequence ID" value="CEA12664.1"/>
    <property type="molecule type" value="Genomic_DNA"/>
</dbReference>
<dbReference type="PROSITE" id="PS51379">
    <property type="entry name" value="4FE4S_FER_2"/>
    <property type="match status" value="2"/>
</dbReference>
<evidence type="ECO:0000256" key="3">
    <source>
        <dbReference type="ARBA" id="ARBA00023163"/>
    </source>
</evidence>
<keyword evidence="11" id="KW-1185">Reference proteome</keyword>
<dbReference type="GO" id="GO:0046983">
    <property type="term" value="F:protein dimerization activity"/>
    <property type="evidence" value="ECO:0007669"/>
    <property type="project" value="InterPro"/>
</dbReference>
<dbReference type="PROSITE" id="PS00446">
    <property type="entry name" value="RNA_POL_D_30KD"/>
    <property type="match status" value="1"/>
</dbReference>
<dbReference type="GO" id="GO:0003677">
    <property type="term" value="F:DNA binding"/>
    <property type="evidence" value="ECO:0007669"/>
    <property type="project" value="UniProtKB-UniRule"/>
</dbReference>
<dbReference type="OrthoDB" id="84933at2157"/>
<evidence type="ECO:0000313" key="8">
    <source>
        <dbReference type="EMBL" id="CEA12664.1"/>
    </source>
</evidence>
<keyword evidence="5" id="KW-0408">Iron</keyword>
<keyword evidence="5" id="KW-0479">Metal-binding</keyword>
<reference evidence="10" key="4">
    <citation type="submission" date="2020-10" db="EMBL/GenBank/DDBJ databases">
        <title>Dehalococcoides mccartyi of a TCE/Cr reducing biochatode.</title>
        <authorList>
            <person name="Matturro B."/>
        </authorList>
    </citation>
    <scope>NUCLEOTIDE SEQUENCE</scope>
    <source>
        <strain evidence="10">Bin2</strain>
    </source>
</reference>
<dbReference type="CDD" id="cd07030">
    <property type="entry name" value="RNAP_D"/>
    <property type="match status" value="1"/>
</dbReference>
<keyword evidence="5 8" id="KW-0808">Transferase</keyword>
<dbReference type="GeneID" id="26739652"/>
<dbReference type="EMBL" id="JADIIL010000013">
    <property type="protein sequence ID" value="MBF4474460.1"/>
    <property type="molecule type" value="Genomic_DNA"/>
</dbReference>
<dbReference type="EMBL" id="CP006933">
    <property type="protein sequence ID" value="AIS31200.1"/>
    <property type="molecule type" value="Genomic_DNA"/>
</dbReference>
<keyword evidence="5" id="KW-0411">Iron-sulfur</keyword>
<comment type="catalytic activity">
    <reaction evidence="5">
        <text>RNA(n) + a ribonucleoside 5'-triphosphate = RNA(n+1) + diphosphate</text>
        <dbReference type="Rhea" id="RHEA:21248"/>
        <dbReference type="Rhea" id="RHEA-COMP:14527"/>
        <dbReference type="Rhea" id="RHEA-COMP:17342"/>
        <dbReference type="ChEBI" id="CHEBI:33019"/>
        <dbReference type="ChEBI" id="CHEBI:61557"/>
        <dbReference type="ChEBI" id="CHEBI:140395"/>
        <dbReference type="EC" id="2.7.7.6"/>
    </reaction>
</comment>
<reference evidence="8" key="2">
    <citation type="submission" date="2014-08" db="EMBL/GenBank/DDBJ databases">
        <authorList>
            <person name="Wibberg D."/>
        </authorList>
    </citation>
    <scope>NUCLEOTIDE SEQUENCE</scope>
</reference>
<dbReference type="PANTHER" id="PTHR11800:SF2">
    <property type="entry name" value="DNA-DIRECTED RNA POLYMERASE II SUBUNIT RPB3"/>
    <property type="match status" value="1"/>
</dbReference>
<dbReference type="PATRIC" id="fig|2162.10.peg.1472"/>
<accession>A0A090I1G0</accession>
<keyword evidence="5" id="KW-0003">3Fe-4S</keyword>
<evidence type="ECO:0000313" key="10">
    <source>
        <dbReference type="EMBL" id="MBF4474460.1"/>
    </source>
</evidence>
<keyword evidence="3 5" id="KW-0804">Transcription</keyword>
<dbReference type="Pfam" id="PF00037">
    <property type="entry name" value="Fer4"/>
    <property type="match status" value="2"/>
</dbReference>
<keyword evidence="5 8" id="KW-0548">Nucleotidyltransferase</keyword>
<sequence length="266" mass="29614">MEIEINNQDNNQMVFTVEGADVSLVNALRRICMVEVPTLAIETVEFLKNDARIFDEALAHRLGMVPISTDLESLVLASECDCDDHCPRCSVSLVLKGKGPKTLYSGDLKSEDPNLKPVLDTIPLVKLKEGEEVELEAIAQLGQGKEHAKWQPTTTCAYKNYPQITIDGDKCESCLQCVQECPRNVLEFDEEKNQIKVVDLENCSMCRTCMKDCPNQAINVEIVEDKFIFRIETDGSLSPTQVLSRACDMLSEKADKIVTFCEEGGS</sequence>
<evidence type="ECO:0000313" key="7">
    <source>
        <dbReference type="EMBL" id="AIS31200.1"/>
    </source>
</evidence>
<keyword evidence="2 5" id="KW-0963">Cytoplasm</keyword>
<dbReference type="EMBL" id="LN734822">
    <property type="protein sequence ID" value="CEL25046.1"/>
    <property type="molecule type" value="Genomic_DNA"/>
</dbReference>
<proteinExistence type="inferred from homology"/>
<dbReference type="InterPro" id="IPR011263">
    <property type="entry name" value="DNA-dir_RNA_pol_RpoA/D/Rpb3"/>
</dbReference>
<feature type="domain" description="4Fe-4S ferredoxin-type" evidence="6">
    <location>
        <begin position="162"/>
        <end position="191"/>
    </location>
</feature>
<comment type="cofactor">
    <cofactor evidence="5">
        <name>[3Fe-4S] cluster</name>
        <dbReference type="ChEBI" id="CHEBI:21137"/>
    </cofactor>
    <text evidence="5">Binds 1 [3Fe-4S] cluster.</text>
</comment>
<feature type="binding site" evidence="5">
    <location>
        <position position="209"/>
    </location>
    <ligand>
        <name>[3Fe-4S] cluster</name>
        <dbReference type="ChEBI" id="CHEBI:21137"/>
    </ligand>
</feature>
<feature type="binding site" evidence="5">
    <location>
        <position position="206"/>
    </location>
    <ligand>
        <name>[3Fe-4S] cluster</name>
        <dbReference type="ChEBI" id="CHEBI:21137"/>
    </ligand>
</feature>
<comment type="similarity">
    <text evidence="4 5">Belongs to the archaeal Rpo3/eukaryotic RPB3 RNA polymerase subunit family.</text>
</comment>
<dbReference type="GO" id="GO:0003899">
    <property type="term" value="F:DNA-directed RNA polymerase activity"/>
    <property type="evidence" value="ECO:0007669"/>
    <property type="project" value="UniProtKB-UniRule"/>
</dbReference>
<evidence type="ECO:0000313" key="9">
    <source>
        <dbReference type="EMBL" id="CEL25046.1"/>
    </source>
</evidence>
<protein>
    <recommendedName>
        <fullName evidence="5">DNA-directed RNA polymerase subunit Rpo3</fullName>
        <ecNumber evidence="5">2.7.7.6</ecNumber>
    </recommendedName>
    <alternativeName>
        <fullName evidence="5">DNA-directed RNA polymerase subunit D</fullName>
    </alternativeName>
</protein>
<dbReference type="Pfam" id="PF01000">
    <property type="entry name" value="RNA_pol_A_bac"/>
    <property type="match status" value="1"/>
</dbReference>
<dbReference type="KEGG" id="mfi:DSM1535_0300"/>
<dbReference type="GO" id="GO:0006351">
    <property type="term" value="P:DNA-templated transcription"/>
    <property type="evidence" value="ECO:0007669"/>
    <property type="project" value="UniProtKB-UniRule"/>
</dbReference>
<evidence type="ECO:0000256" key="2">
    <source>
        <dbReference type="ARBA" id="ARBA00022490"/>
    </source>
</evidence>
<reference evidence="9" key="3">
    <citation type="submission" date="2014-09" db="EMBL/GenBank/DDBJ databases">
        <authorList>
            <person name="Bishop-Lilly K.A."/>
            <person name="Broomall S.M."/>
            <person name="Chain P.S."/>
            <person name="Chertkov O."/>
            <person name="Coyne S.R."/>
            <person name="Daligault H.E."/>
            <person name="Davenport K.W."/>
            <person name="Erkkila T."/>
            <person name="Frey K.G."/>
            <person name="Gibbons H.S."/>
            <person name="Gu W."/>
            <person name="Jaissle J."/>
            <person name="Johnson S.L."/>
            <person name="Koroleva G.I."/>
            <person name="Ladner J.T."/>
            <person name="Lo C.-C."/>
            <person name="Minogue T.D."/>
            <person name="Munk C."/>
            <person name="Palacios G.F."/>
            <person name="Redden C.L."/>
            <person name="Rosenzweig C.N."/>
            <person name="Scholz M.B."/>
            <person name="Teshima H."/>
            <person name="Xu Y."/>
        </authorList>
    </citation>
    <scope>NUCLEOTIDE SEQUENCE</scope>
    <source>
        <strain evidence="9">Mb9</strain>
    </source>
</reference>
<feature type="domain" description="4Fe-4S ferredoxin-type" evidence="6">
    <location>
        <begin position="194"/>
        <end position="223"/>
    </location>
</feature>
<dbReference type="GO" id="GO:0000428">
    <property type="term" value="C:DNA-directed RNA polymerase complex"/>
    <property type="evidence" value="ECO:0007669"/>
    <property type="project" value="UniProtKB-KW"/>
</dbReference>
<dbReference type="Proteomes" id="UP000029661">
    <property type="component" value="Chromosome"/>
</dbReference>
<dbReference type="RefSeq" id="WP_048071975.1">
    <property type="nucleotide sequence ID" value="NZ_CALCVY010000102.1"/>
</dbReference>
<dbReference type="InterPro" id="IPR050518">
    <property type="entry name" value="Rpo3/RPB3_RNA_Pol_subunit"/>
</dbReference>
<evidence type="ECO:0000256" key="1">
    <source>
        <dbReference type="ARBA" id="ARBA00022478"/>
    </source>
</evidence>
<dbReference type="InterPro" id="IPR036643">
    <property type="entry name" value="RNApol_insert_sf"/>
</dbReference>
<dbReference type="InterPro" id="IPR022842">
    <property type="entry name" value="RNAP_Rpo3/Rpb3/RPAC1"/>
</dbReference>
<dbReference type="HAMAP" id="MF_00320">
    <property type="entry name" value="RNApol_arch_Rpo3"/>
    <property type="match status" value="1"/>
</dbReference>
<evidence type="ECO:0000313" key="11">
    <source>
        <dbReference type="Proteomes" id="UP000062768"/>
    </source>
</evidence>
<reference evidence="7" key="1">
    <citation type="submission" date="2013-12" db="EMBL/GenBank/DDBJ databases">
        <title>The complete genome sequence of Methanobacterium sp. BRM9.</title>
        <authorList>
            <consortium name="Pastoral Greenhouse Gas Research Consortium"/>
            <person name="Kelly W.J."/>
            <person name="Leahy S.C."/>
            <person name="Perry R."/>
            <person name="Li D."/>
            <person name="Altermann E."/>
            <person name="Lambie S.C."/>
            <person name="Attwood G.T."/>
        </authorList>
    </citation>
    <scope>NUCLEOTIDE SEQUENCE [LARGE SCALE GENOMIC DNA]</scope>
    <source>
        <strain evidence="7">BRM9</strain>
    </source>
</reference>
<comment type="subcellular location">
    <subcellularLocation>
        <location evidence="5">Cytoplasm</location>
    </subcellularLocation>
</comment>
<dbReference type="EC" id="2.7.7.6" evidence="5"/>
<dbReference type="Gene3D" id="3.30.1360.10">
    <property type="entry name" value="RNA polymerase, RBP11-like subunit"/>
    <property type="match status" value="1"/>
</dbReference>
<dbReference type="InterPro" id="IPR011262">
    <property type="entry name" value="DNA-dir_RNA_pol_insert"/>
</dbReference>
<dbReference type="Proteomes" id="UP000606900">
    <property type="component" value="Unassembled WGS sequence"/>
</dbReference>
<organism evidence="8">
    <name type="scientific">Methanobacterium formicicum</name>
    <dbReference type="NCBI Taxonomy" id="2162"/>
    <lineage>
        <taxon>Archaea</taxon>
        <taxon>Methanobacteriati</taxon>
        <taxon>Methanobacteriota</taxon>
        <taxon>Methanomada group</taxon>
        <taxon>Methanobacteria</taxon>
        <taxon>Methanobacteriales</taxon>
        <taxon>Methanobacteriaceae</taxon>
        <taxon>Methanobacterium</taxon>
    </lineage>
</organism>
<dbReference type="Pfam" id="PF01193">
    <property type="entry name" value="RNA_pol_L"/>
    <property type="match status" value="1"/>
</dbReference>
<dbReference type="AlphaFoldDB" id="A0A090I1G0"/>
<gene>
    <name evidence="5 8" type="primary">rpoD</name>
    <name evidence="5" type="synonym">rpo3</name>
    <name evidence="7" type="ORF">BRM9_0373</name>
    <name evidence="8" type="ORF">DSM1535_0300</name>
    <name evidence="10" type="ORF">ISP06_03175</name>
    <name evidence="9" type="ORF">MB9_1409</name>
</gene>
<dbReference type="InterPro" id="IPR001514">
    <property type="entry name" value="DNA-dir_RNA_pol_30-40kDasu_CS"/>
</dbReference>
<comment type="function">
    <text evidence="5">DNA-dependent RNA polymerase (RNAP) catalyzes the transcription of DNA into RNA using the four ribonucleoside triphosphates as substrates.</text>
</comment>
<dbReference type="KEGG" id="mfc:BRM9_0373"/>
<dbReference type="STRING" id="2162.BRM9_0373"/>
<dbReference type="SUPFAM" id="SSF55257">
    <property type="entry name" value="RBP11-like subunits of RNA polymerase"/>
    <property type="match status" value="1"/>
</dbReference>
<dbReference type="SUPFAM" id="SSF56553">
    <property type="entry name" value="Insert subdomain of RNA polymerase alpha subunit"/>
    <property type="match status" value="1"/>
</dbReference>
<dbReference type="GO" id="GO:0051538">
    <property type="term" value="F:3 iron, 4 sulfur cluster binding"/>
    <property type="evidence" value="ECO:0007669"/>
    <property type="project" value="UniProtKB-KW"/>
</dbReference>
<comment type="subunit">
    <text evidence="5">Part of the RNA polymerase complex.</text>
</comment>
<dbReference type="Gene3D" id="2.170.120.12">
    <property type="entry name" value="DNA-directed RNA polymerase, insert domain"/>
    <property type="match status" value="1"/>
</dbReference>
<dbReference type="InterPro" id="IPR036603">
    <property type="entry name" value="RBP11-like"/>
</dbReference>
<name>A0A090I1G0_METFO</name>